<feature type="transmembrane region" description="Helical" evidence="1">
    <location>
        <begin position="41"/>
        <end position="58"/>
    </location>
</feature>
<evidence type="ECO:0000313" key="2">
    <source>
        <dbReference type="EMBL" id="SIQ42175.1"/>
    </source>
</evidence>
<evidence type="ECO:0000313" key="3">
    <source>
        <dbReference type="Proteomes" id="UP000186895"/>
    </source>
</evidence>
<dbReference type="EMBL" id="FTMN01000004">
    <property type="protein sequence ID" value="SIQ42175.1"/>
    <property type="molecule type" value="Genomic_DNA"/>
</dbReference>
<dbReference type="AlphaFoldDB" id="A0A1N6SM49"/>
<keyword evidence="1" id="KW-1133">Transmembrane helix</keyword>
<sequence length="158" mass="18238">MNAFSPIRIKLNSSPRLLFLYLFTYAFGSIGLFQLNIGTEAIWLAWVAYSLLLGFMLWRDIFIPASERIETLYWDVEHRRLSVKTTEGEWVEVEHLHQSCSLPGVVQILSIQRSDRYAPTRLVITPDRLSDDDRRRLHVAITWAAPLEPHPAKDSSTV</sequence>
<dbReference type="Proteomes" id="UP000186895">
    <property type="component" value="Unassembled WGS sequence"/>
</dbReference>
<organism evidence="2 3">
    <name type="scientific">Marinobacterium stanieri</name>
    <dbReference type="NCBI Taxonomy" id="49186"/>
    <lineage>
        <taxon>Bacteria</taxon>
        <taxon>Pseudomonadati</taxon>
        <taxon>Pseudomonadota</taxon>
        <taxon>Gammaproteobacteria</taxon>
        <taxon>Oceanospirillales</taxon>
        <taxon>Oceanospirillaceae</taxon>
        <taxon>Marinobacterium</taxon>
    </lineage>
</organism>
<proteinExistence type="predicted"/>
<dbReference type="RefSeq" id="WP_139327171.1">
    <property type="nucleotide sequence ID" value="NZ_FTMN01000004.1"/>
</dbReference>
<accession>A0A1N6SM49</accession>
<keyword evidence="1" id="KW-0472">Membrane</keyword>
<feature type="transmembrane region" description="Helical" evidence="1">
    <location>
        <begin position="17"/>
        <end position="35"/>
    </location>
</feature>
<gene>
    <name evidence="2" type="ORF">SAMN05421647_104353</name>
</gene>
<protein>
    <recommendedName>
        <fullName evidence="4">Toxin CptA</fullName>
    </recommendedName>
</protein>
<keyword evidence="3" id="KW-1185">Reference proteome</keyword>
<reference evidence="2 3" key="1">
    <citation type="submission" date="2017-01" db="EMBL/GenBank/DDBJ databases">
        <authorList>
            <person name="Mah S.A."/>
            <person name="Swanson W.J."/>
            <person name="Moy G.W."/>
            <person name="Vacquier V.D."/>
        </authorList>
    </citation>
    <scope>NUCLEOTIDE SEQUENCE [LARGE SCALE GENOMIC DNA]</scope>
    <source>
        <strain evidence="2 3">DSM 7027</strain>
    </source>
</reference>
<keyword evidence="1" id="KW-0812">Transmembrane</keyword>
<name>A0A1N6SM49_9GAMM</name>
<evidence type="ECO:0008006" key="4">
    <source>
        <dbReference type="Google" id="ProtNLM"/>
    </source>
</evidence>
<evidence type="ECO:0000256" key="1">
    <source>
        <dbReference type="SAM" id="Phobius"/>
    </source>
</evidence>